<feature type="region of interest" description="Disordered" evidence="1">
    <location>
        <begin position="1"/>
        <end position="81"/>
    </location>
</feature>
<gene>
    <name evidence="2" type="ORF">CA984_22875</name>
</gene>
<accession>A0A243RHK6</accession>
<evidence type="ECO:0000313" key="3">
    <source>
        <dbReference type="Proteomes" id="UP000194761"/>
    </source>
</evidence>
<comment type="caution">
    <text evidence="2">The sequence shown here is derived from an EMBL/GenBank/DDBJ whole genome shotgun (WGS) entry which is preliminary data.</text>
</comment>
<sequence>MGCRALSGASRYLPGYSAGLGPDRRRAAQGRRSGPRGTCQARPAPGRPVGGPAAGRGDHRPGRAPGRALRPVRRAPPPCGRRLIFAVNGASGSGSLLT</sequence>
<organism evidence="2 3">
    <name type="scientific">Streptosporangium minutum</name>
    <dbReference type="NCBI Taxonomy" id="569862"/>
    <lineage>
        <taxon>Bacteria</taxon>
        <taxon>Bacillati</taxon>
        <taxon>Actinomycetota</taxon>
        <taxon>Actinomycetes</taxon>
        <taxon>Streptosporangiales</taxon>
        <taxon>Streptosporangiaceae</taxon>
        <taxon>Streptosporangium</taxon>
    </lineage>
</organism>
<dbReference type="AlphaFoldDB" id="A0A243RHK6"/>
<name>A0A243RHK6_9ACTN</name>
<dbReference type="EMBL" id="NGFP01000109">
    <property type="protein sequence ID" value="OUC94314.1"/>
    <property type="molecule type" value="Genomic_DNA"/>
</dbReference>
<proteinExistence type="predicted"/>
<evidence type="ECO:0000313" key="2">
    <source>
        <dbReference type="EMBL" id="OUC94314.1"/>
    </source>
</evidence>
<evidence type="ECO:0000256" key="1">
    <source>
        <dbReference type="SAM" id="MobiDB-lite"/>
    </source>
</evidence>
<dbReference type="Proteomes" id="UP000194761">
    <property type="component" value="Unassembled WGS sequence"/>
</dbReference>
<protein>
    <submittedName>
        <fullName evidence="2">Uncharacterized protein</fullName>
    </submittedName>
</protein>
<keyword evidence="3" id="KW-1185">Reference proteome</keyword>
<reference evidence="2 3" key="1">
    <citation type="submission" date="2017-05" db="EMBL/GenBank/DDBJ databases">
        <title>Biotechnological potential of actinobacteria isolated from South African environments.</title>
        <authorList>
            <person name="Le Roes-Hill M."/>
            <person name="Prins A."/>
            <person name="Durrell K.A."/>
        </authorList>
    </citation>
    <scope>NUCLEOTIDE SEQUENCE [LARGE SCALE GENOMIC DNA]</scope>
    <source>
        <strain evidence="2">M26</strain>
    </source>
</reference>